<name>A0AAD7SFX7_9TELE</name>
<evidence type="ECO:0000313" key="4">
    <source>
        <dbReference type="Proteomes" id="UP001221898"/>
    </source>
</evidence>
<dbReference type="PANTHER" id="PTHR19303:SF74">
    <property type="entry name" value="POGO TRANSPOSABLE ELEMENT WITH KRAB DOMAIN"/>
    <property type="match status" value="1"/>
</dbReference>
<dbReference type="EMBL" id="JAINUG010000069">
    <property type="protein sequence ID" value="KAJ8401643.1"/>
    <property type="molecule type" value="Genomic_DNA"/>
</dbReference>
<evidence type="ECO:0000259" key="2">
    <source>
        <dbReference type="PROSITE" id="PS51253"/>
    </source>
</evidence>
<keyword evidence="4" id="KW-1185">Reference proteome</keyword>
<gene>
    <name evidence="3" type="ORF">AAFF_G00379600</name>
</gene>
<organism evidence="3 4">
    <name type="scientific">Aldrovandia affinis</name>
    <dbReference type="NCBI Taxonomy" id="143900"/>
    <lineage>
        <taxon>Eukaryota</taxon>
        <taxon>Metazoa</taxon>
        <taxon>Chordata</taxon>
        <taxon>Craniata</taxon>
        <taxon>Vertebrata</taxon>
        <taxon>Euteleostomi</taxon>
        <taxon>Actinopterygii</taxon>
        <taxon>Neopterygii</taxon>
        <taxon>Teleostei</taxon>
        <taxon>Notacanthiformes</taxon>
        <taxon>Halosauridae</taxon>
        <taxon>Aldrovandia</taxon>
    </lineage>
</organism>
<accession>A0AAD7SFX7</accession>
<dbReference type="GO" id="GO:0005634">
    <property type="term" value="C:nucleus"/>
    <property type="evidence" value="ECO:0007669"/>
    <property type="project" value="TreeGrafter"/>
</dbReference>
<dbReference type="InterPro" id="IPR050863">
    <property type="entry name" value="CenT-Element_Derived"/>
</dbReference>
<dbReference type="Pfam" id="PF03221">
    <property type="entry name" value="HTH_Tnp_Tc5"/>
    <property type="match status" value="1"/>
</dbReference>
<reference evidence="3" key="1">
    <citation type="journal article" date="2023" name="Science">
        <title>Genome structures resolve the early diversification of teleost fishes.</title>
        <authorList>
            <person name="Parey E."/>
            <person name="Louis A."/>
            <person name="Montfort J."/>
            <person name="Bouchez O."/>
            <person name="Roques C."/>
            <person name="Iampietro C."/>
            <person name="Lluch J."/>
            <person name="Castinel A."/>
            <person name="Donnadieu C."/>
            <person name="Desvignes T."/>
            <person name="Floi Bucao C."/>
            <person name="Jouanno E."/>
            <person name="Wen M."/>
            <person name="Mejri S."/>
            <person name="Dirks R."/>
            <person name="Jansen H."/>
            <person name="Henkel C."/>
            <person name="Chen W.J."/>
            <person name="Zahm M."/>
            <person name="Cabau C."/>
            <person name="Klopp C."/>
            <person name="Thompson A.W."/>
            <person name="Robinson-Rechavi M."/>
            <person name="Braasch I."/>
            <person name="Lecointre G."/>
            <person name="Bobe J."/>
            <person name="Postlethwait J.H."/>
            <person name="Berthelot C."/>
            <person name="Roest Crollius H."/>
            <person name="Guiguen Y."/>
        </authorList>
    </citation>
    <scope>NUCLEOTIDE SEQUENCE</scope>
    <source>
        <strain evidence="3">NC1722</strain>
    </source>
</reference>
<sequence>MESGKEPKLSFLARAWNVPISTLQRRVKGIISGFSHASGRKPYLPAEAEKELANMLTMLSQRGFPLRTADIKTVAFDYAKANGIQGFSEAKKKAGYYWFQGFMKRNPNLSIRKPESLSAARAAGMNPEVVRKWFRDYEALLEELGIKHLPSHLWNCDESGLQHSFSSSHAIGEVGKRCYEITAGEKRETTTVLAAFNAVGTYPSLMVIFKGKRVRHEWLYGSPDNVLVKVSDNRWINTELLIEWRKTIVSQHATSSPPRWSQQPCV</sequence>
<comment type="caution">
    <text evidence="3">The sequence shown here is derived from an EMBL/GenBank/DDBJ whole genome shotgun (WGS) entry which is preliminary data.</text>
</comment>
<feature type="domain" description="HTH CENPB-type" evidence="2">
    <location>
        <begin position="36"/>
        <end position="112"/>
    </location>
</feature>
<proteinExistence type="predicted"/>
<dbReference type="Proteomes" id="UP001221898">
    <property type="component" value="Unassembled WGS sequence"/>
</dbReference>
<dbReference type="PANTHER" id="PTHR19303">
    <property type="entry name" value="TRANSPOSON"/>
    <property type="match status" value="1"/>
</dbReference>
<keyword evidence="1" id="KW-0238">DNA-binding</keyword>
<dbReference type="AlphaFoldDB" id="A0AAD7SFX7"/>
<dbReference type="InterPro" id="IPR006600">
    <property type="entry name" value="HTH_CenpB_DNA-bd_dom"/>
</dbReference>
<evidence type="ECO:0000313" key="3">
    <source>
        <dbReference type="EMBL" id="KAJ8401643.1"/>
    </source>
</evidence>
<evidence type="ECO:0000256" key="1">
    <source>
        <dbReference type="ARBA" id="ARBA00023125"/>
    </source>
</evidence>
<dbReference type="GO" id="GO:0003677">
    <property type="term" value="F:DNA binding"/>
    <property type="evidence" value="ECO:0007669"/>
    <property type="project" value="UniProtKB-KW"/>
</dbReference>
<dbReference type="PROSITE" id="PS51253">
    <property type="entry name" value="HTH_CENPB"/>
    <property type="match status" value="1"/>
</dbReference>
<protein>
    <recommendedName>
        <fullName evidence="2">HTH CENPB-type domain-containing protein</fullName>
    </recommendedName>
</protein>